<dbReference type="OrthoDB" id="10251412at2759"/>
<accession>A0A9P8XSZ9</accession>
<evidence type="ECO:0000259" key="4">
    <source>
        <dbReference type="Pfam" id="PF25426"/>
    </source>
</evidence>
<evidence type="ECO:0000256" key="1">
    <source>
        <dbReference type="ARBA" id="ARBA00022741"/>
    </source>
</evidence>
<comment type="caution">
    <text evidence="5">The sequence shown here is derived from an EMBL/GenBank/DDBJ whole genome shotgun (WGS) entry which is preliminary data.</text>
</comment>
<keyword evidence="1" id="KW-0547">Nucleotide-binding</keyword>
<evidence type="ECO:0000256" key="2">
    <source>
        <dbReference type="ARBA" id="ARBA00022840"/>
    </source>
</evidence>
<dbReference type="InterPro" id="IPR057495">
    <property type="entry name" value="AAA_lid_BCS1"/>
</dbReference>
<organism evidence="5 6">
    <name type="scientific">Microdochium trichocladiopsis</name>
    <dbReference type="NCBI Taxonomy" id="1682393"/>
    <lineage>
        <taxon>Eukaryota</taxon>
        <taxon>Fungi</taxon>
        <taxon>Dikarya</taxon>
        <taxon>Ascomycota</taxon>
        <taxon>Pezizomycotina</taxon>
        <taxon>Sordariomycetes</taxon>
        <taxon>Xylariomycetidae</taxon>
        <taxon>Xylariales</taxon>
        <taxon>Microdochiaceae</taxon>
        <taxon>Microdochium</taxon>
    </lineage>
</organism>
<dbReference type="InterPro" id="IPR050747">
    <property type="entry name" value="Mitochondrial_chaperone_BCS1"/>
</dbReference>
<dbReference type="GO" id="GO:0005524">
    <property type="term" value="F:ATP binding"/>
    <property type="evidence" value="ECO:0007669"/>
    <property type="project" value="UniProtKB-KW"/>
</dbReference>
<dbReference type="GO" id="GO:0016887">
    <property type="term" value="F:ATP hydrolysis activity"/>
    <property type="evidence" value="ECO:0007669"/>
    <property type="project" value="InterPro"/>
</dbReference>
<dbReference type="Proteomes" id="UP000756346">
    <property type="component" value="Unassembled WGS sequence"/>
</dbReference>
<evidence type="ECO:0000313" key="6">
    <source>
        <dbReference type="Proteomes" id="UP000756346"/>
    </source>
</evidence>
<name>A0A9P8XSZ9_9PEZI</name>
<feature type="domain" description="Mitochondrial chaperone BCS1-like ATPase lid" evidence="4">
    <location>
        <begin position="87"/>
        <end position="144"/>
    </location>
</feature>
<keyword evidence="6" id="KW-1185">Reference proteome</keyword>
<dbReference type="InterPro" id="IPR003959">
    <property type="entry name" value="ATPase_AAA_core"/>
</dbReference>
<dbReference type="Pfam" id="PF25426">
    <property type="entry name" value="AAA_lid_BCS1"/>
    <property type="match status" value="1"/>
</dbReference>
<sequence length="163" mass="17867">MPVNDSNLKTLLARVPTPSIIVLEDVENANSQPREGTASLSALLDAIDGAGNGHVIIMTTRHIELVDGALMEPSRVAVKAEFGLADKEMIAGLFRFAYQDHEAIGQLAEDFAARIPEREFSPAEFMSFFTSNFWSPEAAISGVEKWMAAVRDEREKMGRQSGK</sequence>
<dbReference type="SUPFAM" id="SSF52540">
    <property type="entry name" value="P-loop containing nucleoside triphosphate hydrolases"/>
    <property type="match status" value="1"/>
</dbReference>
<gene>
    <name evidence="5" type="ORF">B0I36DRAFT_337568</name>
</gene>
<keyword evidence="2" id="KW-0067">ATP-binding</keyword>
<reference evidence="5" key="1">
    <citation type="journal article" date="2021" name="Nat. Commun.">
        <title>Genetic determinants of endophytism in the Arabidopsis root mycobiome.</title>
        <authorList>
            <person name="Mesny F."/>
            <person name="Miyauchi S."/>
            <person name="Thiergart T."/>
            <person name="Pickel B."/>
            <person name="Atanasova L."/>
            <person name="Karlsson M."/>
            <person name="Huettel B."/>
            <person name="Barry K.W."/>
            <person name="Haridas S."/>
            <person name="Chen C."/>
            <person name="Bauer D."/>
            <person name="Andreopoulos W."/>
            <person name="Pangilinan J."/>
            <person name="LaButti K."/>
            <person name="Riley R."/>
            <person name="Lipzen A."/>
            <person name="Clum A."/>
            <person name="Drula E."/>
            <person name="Henrissat B."/>
            <person name="Kohler A."/>
            <person name="Grigoriev I.V."/>
            <person name="Martin F.M."/>
            <person name="Hacquard S."/>
        </authorList>
    </citation>
    <scope>NUCLEOTIDE SEQUENCE</scope>
    <source>
        <strain evidence="5">MPI-CAGE-CH-0230</strain>
    </source>
</reference>
<evidence type="ECO:0000313" key="5">
    <source>
        <dbReference type="EMBL" id="KAH7016393.1"/>
    </source>
</evidence>
<dbReference type="Pfam" id="PF00004">
    <property type="entry name" value="AAA"/>
    <property type="match status" value="1"/>
</dbReference>
<dbReference type="EMBL" id="JAGTJQ010000012">
    <property type="protein sequence ID" value="KAH7016393.1"/>
    <property type="molecule type" value="Genomic_DNA"/>
</dbReference>
<dbReference type="AlphaFoldDB" id="A0A9P8XSZ9"/>
<dbReference type="Gene3D" id="3.40.50.300">
    <property type="entry name" value="P-loop containing nucleotide triphosphate hydrolases"/>
    <property type="match status" value="1"/>
</dbReference>
<proteinExistence type="predicted"/>
<protein>
    <submittedName>
        <fullName evidence="5">Mitochondrial chaperone bcs1</fullName>
    </submittedName>
</protein>
<dbReference type="PANTHER" id="PTHR23070">
    <property type="entry name" value="BCS1 AAA-TYPE ATPASE"/>
    <property type="match status" value="1"/>
</dbReference>
<evidence type="ECO:0000259" key="3">
    <source>
        <dbReference type="Pfam" id="PF00004"/>
    </source>
</evidence>
<dbReference type="RefSeq" id="XP_046006017.1">
    <property type="nucleotide sequence ID" value="XM_046155685.1"/>
</dbReference>
<dbReference type="InterPro" id="IPR027417">
    <property type="entry name" value="P-loop_NTPase"/>
</dbReference>
<feature type="domain" description="ATPase AAA-type core" evidence="3">
    <location>
        <begin position="9"/>
        <end position="83"/>
    </location>
</feature>
<dbReference type="GeneID" id="70185231"/>